<reference evidence="2" key="1">
    <citation type="journal article" date="2019" name="Int. J. Syst. Evol. Microbiol.">
        <title>The Global Catalogue of Microorganisms (GCM) 10K type strain sequencing project: providing services to taxonomists for standard genome sequencing and annotation.</title>
        <authorList>
            <consortium name="The Broad Institute Genomics Platform"/>
            <consortium name="The Broad Institute Genome Sequencing Center for Infectious Disease"/>
            <person name="Wu L."/>
            <person name="Ma J."/>
        </authorList>
    </citation>
    <scope>NUCLEOTIDE SEQUENCE [LARGE SCALE GENOMIC DNA]</scope>
    <source>
        <strain evidence="2">JCM 18053</strain>
    </source>
</reference>
<protein>
    <recommendedName>
        <fullName evidence="3">CHAP domain-containing protein</fullName>
    </recommendedName>
</protein>
<sequence length="193" mass="20699">MTSDALATAVMRQASRFIGLREVKPNAEWDNPSTTGPDRALVDELRSLMRSAPWEPGWAYCAAFCEGMVLAALRSLSATPEQIKRWQATMTPHCVTSAANFRKLGLLSPTAAPGAIWLARHGSTNNGHAGIVTAVRGLSMSTIEGNTSLDPSTDAKEREGDWITARIRPLKGSGSLVTLGFITPVSILKLINP</sequence>
<dbReference type="EMBL" id="BAABIA010000011">
    <property type="protein sequence ID" value="GAA5148073.1"/>
    <property type="molecule type" value="Genomic_DNA"/>
</dbReference>
<name>A0ABP9PKP4_9BACT</name>
<gene>
    <name evidence="1" type="ORF">GCM10023213_43660</name>
</gene>
<evidence type="ECO:0000313" key="2">
    <source>
        <dbReference type="Proteomes" id="UP001499852"/>
    </source>
</evidence>
<accession>A0ABP9PKP4</accession>
<comment type="caution">
    <text evidence="1">The sequence shown here is derived from an EMBL/GenBank/DDBJ whole genome shotgun (WGS) entry which is preliminary data.</text>
</comment>
<dbReference type="RefSeq" id="WP_345738540.1">
    <property type="nucleotide sequence ID" value="NZ_BAABIA010000011.1"/>
</dbReference>
<keyword evidence="2" id="KW-1185">Reference proteome</keyword>
<organism evidence="1 2">
    <name type="scientific">Prosthecobacter algae</name>
    <dbReference type="NCBI Taxonomy" id="1144682"/>
    <lineage>
        <taxon>Bacteria</taxon>
        <taxon>Pseudomonadati</taxon>
        <taxon>Verrucomicrobiota</taxon>
        <taxon>Verrucomicrobiia</taxon>
        <taxon>Verrucomicrobiales</taxon>
        <taxon>Verrucomicrobiaceae</taxon>
        <taxon>Prosthecobacter</taxon>
    </lineage>
</organism>
<dbReference type="Proteomes" id="UP001499852">
    <property type="component" value="Unassembled WGS sequence"/>
</dbReference>
<evidence type="ECO:0008006" key="3">
    <source>
        <dbReference type="Google" id="ProtNLM"/>
    </source>
</evidence>
<proteinExistence type="predicted"/>
<evidence type="ECO:0000313" key="1">
    <source>
        <dbReference type="EMBL" id="GAA5148073.1"/>
    </source>
</evidence>